<comment type="caution">
    <text evidence="8">The sequence shown here is derived from an EMBL/GenBank/DDBJ whole genome shotgun (WGS) entry which is preliminary data.</text>
</comment>
<evidence type="ECO:0000259" key="7">
    <source>
        <dbReference type="Pfam" id="PF01048"/>
    </source>
</evidence>
<sequence length="235" mass="25588">MSMHISAAPGEVAENVILPGDPLRARYIAEKYLEGAVRVNEIRNTWGYTGTYKGQRVSVMSTGMGAPSMLIYATELCREYGCKKLIRLGTAGATQEHIRLGDIILSQGVSTTSAINDYALPGRFAPIADFGLLDRAYHLAAERGCPVYVGNTLTNDHLYVENKLEYSKLWAKYGILASEQEGVALYTAAALYGARALMMLSIVVNLYRPEESVSDAVKESGLDSIIQLALDTVID</sequence>
<evidence type="ECO:0000313" key="8">
    <source>
        <dbReference type="EMBL" id="HIR54101.1"/>
    </source>
</evidence>
<accession>A0A9D1DJR5</accession>
<dbReference type="Proteomes" id="UP000824238">
    <property type="component" value="Unassembled WGS sequence"/>
</dbReference>
<dbReference type="CDD" id="cd09006">
    <property type="entry name" value="PNP_EcPNPI-like"/>
    <property type="match status" value="1"/>
</dbReference>
<dbReference type="Pfam" id="PF01048">
    <property type="entry name" value="PNP_UDP_1"/>
    <property type="match status" value="1"/>
</dbReference>
<evidence type="ECO:0000256" key="1">
    <source>
        <dbReference type="ARBA" id="ARBA00010456"/>
    </source>
</evidence>
<comment type="similarity">
    <text evidence="1">Belongs to the PNP/UDP phosphorylase family.</text>
</comment>
<keyword evidence="4" id="KW-0328">Glycosyltransferase</keyword>
<dbReference type="InterPro" id="IPR035994">
    <property type="entry name" value="Nucleoside_phosphorylase_sf"/>
</dbReference>
<dbReference type="PANTHER" id="PTHR43691:SF11">
    <property type="entry name" value="FI09636P-RELATED"/>
    <property type="match status" value="1"/>
</dbReference>
<gene>
    <name evidence="8" type="ORF">IAD36_00635</name>
</gene>
<evidence type="ECO:0000256" key="3">
    <source>
        <dbReference type="ARBA" id="ARBA00021980"/>
    </source>
</evidence>
<comment type="catalytic activity">
    <reaction evidence="6">
        <text>uridine + phosphate = alpha-D-ribose 1-phosphate + uracil</text>
        <dbReference type="Rhea" id="RHEA:24388"/>
        <dbReference type="ChEBI" id="CHEBI:16704"/>
        <dbReference type="ChEBI" id="CHEBI:17568"/>
        <dbReference type="ChEBI" id="CHEBI:43474"/>
        <dbReference type="ChEBI" id="CHEBI:57720"/>
        <dbReference type="EC" id="2.4.2.3"/>
    </reaction>
</comment>
<dbReference type="PANTHER" id="PTHR43691">
    <property type="entry name" value="URIDINE PHOSPHORYLASE"/>
    <property type="match status" value="1"/>
</dbReference>
<dbReference type="GO" id="GO:0005829">
    <property type="term" value="C:cytosol"/>
    <property type="evidence" value="ECO:0007669"/>
    <property type="project" value="TreeGrafter"/>
</dbReference>
<dbReference type="NCBIfam" id="NF004489">
    <property type="entry name" value="PRK05819.1"/>
    <property type="match status" value="1"/>
</dbReference>
<evidence type="ECO:0000313" key="9">
    <source>
        <dbReference type="Proteomes" id="UP000824238"/>
    </source>
</evidence>
<evidence type="ECO:0000256" key="5">
    <source>
        <dbReference type="ARBA" id="ARBA00022679"/>
    </source>
</evidence>
<dbReference type="EC" id="2.4.2.3" evidence="2"/>
<dbReference type="InterPro" id="IPR000845">
    <property type="entry name" value="Nucleoside_phosphorylase_d"/>
</dbReference>
<keyword evidence="5" id="KW-0808">Transferase</keyword>
<protein>
    <recommendedName>
        <fullName evidence="3">Uridine phosphorylase</fullName>
        <ecNumber evidence="2">2.4.2.3</ecNumber>
    </recommendedName>
</protein>
<dbReference type="GO" id="GO:0004731">
    <property type="term" value="F:purine-nucleoside phosphorylase activity"/>
    <property type="evidence" value="ECO:0007669"/>
    <property type="project" value="InterPro"/>
</dbReference>
<evidence type="ECO:0000256" key="6">
    <source>
        <dbReference type="ARBA" id="ARBA00048447"/>
    </source>
</evidence>
<dbReference type="InterPro" id="IPR018016">
    <property type="entry name" value="Nucleoside_phosphorylase_CS"/>
</dbReference>
<organism evidence="8 9">
    <name type="scientific">Candidatus Scatomorpha intestinigallinarum</name>
    <dbReference type="NCBI Taxonomy" id="2840923"/>
    <lineage>
        <taxon>Bacteria</taxon>
        <taxon>Bacillati</taxon>
        <taxon>Bacillota</taxon>
        <taxon>Clostridia</taxon>
        <taxon>Eubacteriales</taxon>
        <taxon>Candidatus Scatomorpha</taxon>
    </lineage>
</organism>
<reference evidence="8" key="2">
    <citation type="journal article" date="2021" name="PeerJ">
        <title>Extensive microbial diversity within the chicken gut microbiome revealed by metagenomics and culture.</title>
        <authorList>
            <person name="Gilroy R."/>
            <person name="Ravi A."/>
            <person name="Getino M."/>
            <person name="Pursley I."/>
            <person name="Horton D.L."/>
            <person name="Alikhan N.F."/>
            <person name="Baker D."/>
            <person name="Gharbi K."/>
            <person name="Hall N."/>
            <person name="Watson M."/>
            <person name="Adriaenssens E.M."/>
            <person name="Foster-Nyarko E."/>
            <person name="Jarju S."/>
            <person name="Secka A."/>
            <person name="Antonio M."/>
            <person name="Oren A."/>
            <person name="Chaudhuri R.R."/>
            <person name="La Ragione R."/>
            <person name="Hildebrand F."/>
            <person name="Pallen M.J."/>
        </authorList>
    </citation>
    <scope>NUCLEOTIDE SEQUENCE</scope>
    <source>
        <strain evidence="8">ChiGjej3B3-7149</strain>
    </source>
</reference>
<dbReference type="GO" id="GO:0006152">
    <property type="term" value="P:purine nucleoside catabolic process"/>
    <property type="evidence" value="ECO:0007669"/>
    <property type="project" value="TreeGrafter"/>
</dbReference>
<dbReference type="EMBL" id="DVHH01000014">
    <property type="protein sequence ID" value="HIR54101.1"/>
    <property type="molecule type" value="Genomic_DNA"/>
</dbReference>
<dbReference type="AlphaFoldDB" id="A0A9D1DJR5"/>
<dbReference type="InterPro" id="IPR004402">
    <property type="entry name" value="DeoD-type"/>
</dbReference>
<dbReference type="Gene3D" id="3.40.50.1580">
    <property type="entry name" value="Nucleoside phosphorylase domain"/>
    <property type="match status" value="1"/>
</dbReference>
<proteinExistence type="inferred from homology"/>
<evidence type="ECO:0000256" key="4">
    <source>
        <dbReference type="ARBA" id="ARBA00022676"/>
    </source>
</evidence>
<reference evidence="8" key="1">
    <citation type="submission" date="2020-10" db="EMBL/GenBank/DDBJ databases">
        <authorList>
            <person name="Gilroy R."/>
        </authorList>
    </citation>
    <scope>NUCLEOTIDE SEQUENCE</scope>
    <source>
        <strain evidence="8">ChiGjej3B3-7149</strain>
    </source>
</reference>
<name>A0A9D1DJR5_9FIRM</name>
<dbReference type="PROSITE" id="PS01232">
    <property type="entry name" value="PNP_UDP_1"/>
    <property type="match status" value="1"/>
</dbReference>
<dbReference type="GO" id="GO:0004850">
    <property type="term" value="F:uridine phosphorylase activity"/>
    <property type="evidence" value="ECO:0007669"/>
    <property type="project" value="UniProtKB-EC"/>
</dbReference>
<feature type="domain" description="Nucleoside phosphorylase" evidence="7">
    <location>
        <begin position="16"/>
        <end position="209"/>
    </location>
</feature>
<evidence type="ECO:0000256" key="2">
    <source>
        <dbReference type="ARBA" id="ARBA00011888"/>
    </source>
</evidence>
<dbReference type="SUPFAM" id="SSF53167">
    <property type="entry name" value="Purine and uridine phosphorylases"/>
    <property type="match status" value="1"/>
</dbReference>